<dbReference type="NCBIfam" id="NF006875">
    <property type="entry name" value="PRK09372.1"/>
    <property type="match status" value="1"/>
</dbReference>
<comment type="function">
    <text evidence="7 10">Catalyzes the aldol cleavage of 4-hydroxy-4-methyl-2-oxoglutarate (HMG) into 2 molecules of pyruvate. Also contains a secondary oxaloacetate (OAA) decarboxylase activity due to the common pyruvate enolate transition state formed following C-C bond cleavage in the retro-aldol and decarboxylation reactions.</text>
</comment>
<dbReference type="GO" id="GO:0008428">
    <property type="term" value="F:ribonuclease inhibitor activity"/>
    <property type="evidence" value="ECO:0007669"/>
    <property type="project" value="InterPro"/>
</dbReference>
<protein>
    <recommendedName>
        <fullName evidence="10">4-hydroxy-4-methyl-2-oxoglutarate aldolase</fullName>
        <shortName evidence="10">HMG aldolase</shortName>
        <ecNumber evidence="10">4.1.1.112</ecNumber>
        <ecNumber evidence="10">4.1.3.17</ecNumber>
    </recommendedName>
    <alternativeName>
        <fullName evidence="10">Oxaloacetate decarboxylase</fullName>
    </alternativeName>
</protein>
<keyword evidence="9" id="KW-0460">Magnesium</keyword>
<evidence type="ECO:0000256" key="1">
    <source>
        <dbReference type="ARBA" id="ARBA00001342"/>
    </source>
</evidence>
<feature type="binding site" evidence="9">
    <location>
        <position position="97"/>
    </location>
    <ligand>
        <name>substrate</name>
    </ligand>
</feature>
<evidence type="ECO:0000256" key="3">
    <source>
        <dbReference type="ARBA" id="ARBA00008621"/>
    </source>
</evidence>
<dbReference type="Gene3D" id="3.50.30.40">
    <property type="entry name" value="Ribonuclease E inhibitor RraA/RraA-like"/>
    <property type="match status" value="1"/>
</dbReference>
<evidence type="ECO:0000313" key="11">
    <source>
        <dbReference type="EMBL" id="MRH78844.1"/>
    </source>
</evidence>
<dbReference type="PANTHER" id="PTHR33254">
    <property type="entry name" value="4-HYDROXY-4-METHYL-2-OXOGLUTARATE ALDOLASE 3-RELATED"/>
    <property type="match status" value="1"/>
</dbReference>
<keyword evidence="5 9" id="KW-0479">Metal-binding</keyword>
<sequence length="159" mass="16799">MAIKTSDLCDEHEDELQILAPLFSNYGGRHNFSGIIETVKTFEDNTQVRALLEQPGDGRVLVVDGAASLRCALLGDQLGALARDNGWSGVVVYGCVRDAADLAEIDIGVKALNTHPRRSMKGDGGEIGVPVTLAGVTLTPGQWLCADRDGIVVAETPLG</sequence>
<evidence type="ECO:0000256" key="4">
    <source>
        <dbReference type="ARBA" id="ARBA00011233"/>
    </source>
</evidence>
<dbReference type="PANTHER" id="PTHR33254:SF4">
    <property type="entry name" value="4-HYDROXY-4-METHYL-2-OXOGLUTARATE ALDOLASE 3-RELATED"/>
    <property type="match status" value="1"/>
</dbReference>
<dbReference type="EC" id="4.1.1.112" evidence="10"/>
<evidence type="ECO:0000256" key="7">
    <source>
        <dbReference type="ARBA" id="ARBA00025046"/>
    </source>
</evidence>
<dbReference type="CDD" id="cd16841">
    <property type="entry name" value="RraA_family"/>
    <property type="match status" value="1"/>
</dbReference>
<dbReference type="InterPro" id="IPR010203">
    <property type="entry name" value="RraA"/>
</dbReference>
<dbReference type="EMBL" id="WJPP01000004">
    <property type="protein sequence ID" value="MRH78844.1"/>
    <property type="molecule type" value="Genomic_DNA"/>
</dbReference>
<dbReference type="GO" id="GO:0051252">
    <property type="term" value="P:regulation of RNA metabolic process"/>
    <property type="evidence" value="ECO:0007669"/>
    <property type="project" value="InterPro"/>
</dbReference>
<keyword evidence="6 10" id="KW-0456">Lyase</keyword>
<keyword evidence="12" id="KW-1185">Reference proteome</keyword>
<dbReference type="SUPFAM" id="SSF89562">
    <property type="entry name" value="RraA-like"/>
    <property type="match status" value="1"/>
</dbReference>
<comment type="cofactor">
    <cofactor evidence="9">
        <name>Mg(2+)</name>
        <dbReference type="ChEBI" id="CHEBI:18420"/>
    </cofactor>
</comment>
<evidence type="ECO:0000256" key="9">
    <source>
        <dbReference type="PIRSR" id="PIRSR605493-1"/>
    </source>
</evidence>
<dbReference type="GO" id="GO:0046872">
    <property type="term" value="F:metal ion binding"/>
    <property type="evidence" value="ECO:0007669"/>
    <property type="project" value="UniProtKB-KW"/>
</dbReference>
<accession>A0A6N7R1G5</accession>
<comment type="subunit">
    <text evidence="4 10">Homotrimer.</text>
</comment>
<gene>
    <name evidence="11" type="primary">rraA</name>
    <name evidence="11" type="ORF">GH984_09000</name>
</gene>
<evidence type="ECO:0000313" key="12">
    <source>
        <dbReference type="Proteomes" id="UP000433788"/>
    </source>
</evidence>
<evidence type="ECO:0000256" key="10">
    <source>
        <dbReference type="RuleBase" id="RU004338"/>
    </source>
</evidence>
<reference evidence="11 12" key="1">
    <citation type="submission" date="2019-11" db="EMBL/GenBank/DDBJ databases">
        <authorList>
            <person name="Zhang X.Y."/>
        </authorList>
    </citation>
    <scope>NUCLEOTIDE SEQUENCE [LARGE SCALE GENOMIC DNA]</scope>
    <source>
        <strain evidence="11 12">C176</strain>
    </source>
</reference>
<feature type="binding site" evidence="9">
    <location>
        <begin position="75"/>
        <end position="78"/>
    </location>
    <ligand>
        <name>substrate</name>
    </ligand>
</feature>
<dbReference type="Pfam" id="PF03737">
    <property type="entry name" value="RraA-like"/>
    <property type="match status" value="1"/>
</dbReference>
<evidence type="ECO:0000256" key="5">
    <source>
        <dbReference type="ARBA" id="ARBA00022723"/>
    </source>
</evidence>
<name>A0A6N7R1G5_9GAMM</name>
<feature type="binding site" evidence="9">
    <location>
        <position position="98"/>
    </location>
    <ligand>
        <name>Mg(2+)</name>
        <dbReference type="ChEBI" id="CHEBI:18420"/>
    </ligand>
</feature>
<dbReference type="GO" id="GO:0008948">
    <property type="term" value="F:oxaloacetate decarboxylase activity"/>
    <property type="evidence" value="ECO:0007669"/>
    <property type="project" value="UniProtKB-EC"/>
</dbReference>
<organism evidence="11 12">
    <name type="scientific">Spiribacter salilacus</name>
    <dbReference type="NCBI Taxonomy" id="2664894"/>
    <lineage>
        <taxon>Bacteria</taxon>
        <taxon>Pseudomonadati</taxon>
        <taxon>Pseudomonadota</taxon>
        <taxon>Gammaproteobacteria</taxon>
        <taxon>Chromatiales</taxon>
        <taxon>Ectothiorhodospiraceae</taxon>
        <taxon>Spiribacter</taxon>
    </lineage>
</organism>
<evidence type="ECO:0000256" key="6">
    <source>
        <dbReference type="ARBA" id="ARBA00023239"/>
    </source>
</evidence>
<comment type="catalytic activity">
    <reaction evidence="8 10">
        <text>oxaloacetate + H(+) = pyruvate + CO2</text>
        <dbReference type="Rhea" id="RHEA:15641"/>
        <dbReference type="ChEBI" id="CHEBI:15361"/>
        <dbReference type="ChEBI" id="CHEBI:15378"/>
        <dbReference type="ChEBI" id="CHEBI:16452"/>
        <dbReference type="ChEBI" id="CHEBI:16526"/>
        <dbReference type="EC" id="4.1.1.112"/>
    </reaction>
</comment>
<comment type="similarity">
    <text evidence="3 10">Belongs to the class II aldolase/RraA-like family.</text>
</comment>
<comment type="cofactor">
    <cofactor evidence="2 10">
        <name>a divalent metal cation</name>
        <dbReference type="ChEBI" id="CHEBI:60240"/>
    </cofactor>
</comment>
<dbReference type="InterPro" id="IPR036704">
    <property type="entry name" value="RraA/RraA-like_sf"/>
</dbReference>
<comment type="caution">
    <text evidence="11">The sequence shown here is derived from an EMBL/GenBank/DDBJ whole genome shotgun (WGS) entry which is preliminary data.</text>
</comment>
<dbReference type="Proteomes" id="UP000433788">
    <property type="component" value="Unassembled WGS sequence"/>
</dbReference>
<evidence type="ECO:0000256" key="2">
    <source>
        <dbReference type="ARBA" id="ARBA00001968"/>
    </source>
</evidence>
<evidence type="ECO:0000256" key="8">
    <source>
        <dbReference type="ARBA" id="ARBA00047973"/>
    </source>
</evidence>
<dbReference type="InterPro" id="IPR005493">
    <property type="entry name" value="RraA/RraA-like"/>
</dbReference>
<comment type="catalytic activity">
    <reaction evidence="1 10">
        <text>4-hydroxy-4-methyl-2-oxoglutarate = 2 pyruvate</text>
        <dbReference type="Rhea" id="RHEA:22748"/>
        <dbReference type="ChEBI" id="CHEBI:15361"/>
        <dbReference type="ChEBI" id="CHEBI:58276"/>
        <dbReference type="EC" id="4.1.3.17"/>
    </reaction>
</comment>
<proteinExistence type="inferred from homology"/>
<dbReference type="EC" id="4.1.3.17" evidence="10"/>
<dbReference type="AlphaFoldDB" id="A0A6N7R1G5"/>
<dbReference type="NCBIfam" id="TIGR01935">
    <property type="entry name" value="NOT-MenG"/>
    <property type="match status" value="1"/>
</dbReference>
<dbReference type="GO" id="GO:0047443">
    <property type="term" value="F:4-hydroxy-4-methyl-2-oxoglutarate aldolase activity"/>
    <property type="evidence" value="ECO:0007669"/>
    <property type="project" value="UniProtKB-EC"/>
</dbReference>
<dbReference type="RefSeq" id="WP_153719866.1">
    <property type="nucleotide sequence ID" value="NZ_WJPP01000004.1"/>
</dbReference>